<gene>
    <name evidence="1" type="ORF">S01H4_43693</name>
</gene>
<sequence length="114" mass="12750">MSPGRFKREGIAALQCAFAGTIGTTYVFPGSIFCRYFERQLEKVPALRYGLELVAAYSDTLPENAIDFLGMLLDEEALSNRLAHSMPLPLQDRPAVMTEALRPEHDFRSLASIR</sequence>
<evidence type="ECO:0000313" key="1">
    <source>
        <dbReference type="EMBL" id="GAH00936.1"/>
    </source>
</evidence>
<dbReference type="AlphaFoldDB" id="X1BYN9"/>
<dbReference type="EMBL" id="BART01024129">
    <property type="protein sequence ID" value="GAH00936.1"/>
    <property type="molecule type" value="Genomic_DNA"/>
</dbReference>
<organism evidence="1">
    <name type="scientific">marine sediment metagenome</name>
    <dbReference type="NCBI Taxonomy" id="412755"/>
    <lineage>
        <taxon>unclassified sequences</taxon>
        <taxon>metagenomes</taxon>
        <taxon>ecological metagenomes</taxon>
    </lineage>
</organism>
<reference evidence="1" key="1">
    <citation type="journal article" date="2014" name="Front. Microbiol.">
        <title>High frequency of phylogenetically diverse reductive dehalogenase-homologous genes in deep subseafloor sedimentary metagenomes.</title>
        <authorList>
            <person name="Kawai M."/>
            <person name="Futagami T."/>
            <person name="Toyoda A."/>
            <person name="Takaki Y."/>
            <person name="Nishi S."/>
            <person name="Hori S."/>
            <person name="Arai W."/>
            <person name="Tsubouchi T."/>
            <person name="Morono Y."/>
            <person name="Uchiyama I."/>
            <person name="Ito T."/>
            <person name="Fujiyama A."/>
            <person name="Inagaki F."/>
            <person name="Takami H."/>
        </authorList>
    </citation>
    <scope>NUCLEOTIDE SEQUENCE</scope>
    <source>
        <strain evidence="1">Expedition CK06-06</strain>
    </source>
</reference>
<comment type="caution">
    <text evidence="1">The sequence shown here is derived from an EMBL/GenBank/DDBJ whole genome shotgun (WGS) entry which is preliminary data.</text>
</comment>
<name>X1BYN9_9ZZZZ</name>
<proteinExistence type="predicted"/>
<accession>X1BYN9</accession>
<protein>
    <submittedName>
        <fullName evidence="1">Uncharacterized protein</fullName>
    </submittedName>
</protein>